<name>A0A381U3C5_9ZZZZ</name>
<protein>
    <recommendedName>
        <fullName evidence="2">DUF3810 domain-containing protein</fullName>
    </recommendedName>
</protein>
<proteinExistence type="predicted"/>
<accession>A0A381U3C5</accession>
<dbReference type="InterPro" id="IPR024294">
    <property type="entry name" value="DUF3810"/>
</dbReference>
<gene>
    <name evidence="1" type="ORF">METZ01_LOCUS74661</name>
</gene>
<sequence>MSNNNENSLMIKSLKSISNFTNNKNNENIKESIISYPLTYMGFSGYLNPFTHEYNINGLIPNNSIPMVMSHEIAHEIGFSSEMEANFIGYIALINSDNLYYQYFGNTFALKQCLSELQKDNKEIYNSHLSSINRGILKNYREIFEFWDNYNNPLEPIIKKIYDSFLKINKVKNGIRSYNQSLSLILNYNKFYND</sequence>
<organism evidence="1">
    <name type="scientific">marine metagenome</name>
    <dbReference type="NCBI Taxonomy" id="408172"/>
    <lineage>
        <taxon>unclassified sequences</taxon>
        <taxon>metagenomes</taxon>
        <taxon>ecological metagenomes</taxon>
    </lineage>
</organism>
<dbReference type="Pfam" id="PF12725">
    <property type="entry name" value="DUF3810"/>
    <property type="match status" value="1"/>
</dbReference>
<evidence type="ECO:0008006" key="2">
    <source>
        <dbReference type="Google" id="ProtNLM"/>
    </source>
</evidence>
<reference evidence="1" key="1">
    <citation type="submission" date="2018-05" db="EMBL/GenBank/DDBJ databases">
        <authorList>
            <person name="Lanie J.A."/>
            <person name="Ng W.-L."/>
            <person name="Kazmierczak K.M."/>
            <person name="Andrzejewski T.M."/>
            <person name="Davidsen T.M."/>
            <person name="Wayne K.J."/>
            <person name="Tettelin H."/>
            <person name="Glass J.I."/>
            <person name="Rusch D."/>
            <person name="Podicherti R."/>
            <person name="Tsui H.-C.T."/>
            <person name="Winkler M.E."/>
        </authorList>
    </citation>
    <scope>NUCLEOTIDE SEQUENCE</scope>
</reference>
<dbReference type="AlphaFoldDB" id="A0A381U3C5"/>
<dbReference type="EMBL" id="UINC01005513">
    <property type="protein sequence ID" value="SVA21807.1"/>
    <property type="molecule type" value="Genomic_DNA"/>
</dbReference>
<evidence type="ECO:0000313" key="1">
    <source>
        <dbReference type="EMBL" id="SVA21807.1"/>
    </source>
</evidence>